<feature type="compositionally biased region" description="Pro residues" evidence="1">
    <location>
        <begin position="490"/>
        <end position="501"/>
    </location>
</feature>
<feature type="compositionally biased region" description="Polar residues" evidence="1">
    <location>
        <begin position="826"/>
        <end position="835"/>
    </location>
</feature>
<accession>A0A7S0ZQG8</accession>
<evidence type="ECO:0000313" key="2">
    <source>
        <dbReference type="EMBL" id="CAD8829161.1"/>
    </source>
</evidence>
<feature type="compositionally biased region" description="Polar residues" evidence="1">
    <location>
        <begin position="134"/>
        <end position="144"/>
    </location>
</feature>
<sequence>MRNAVVVDDDEDTLVNEKAIKNKVTANFTFSVHGRPQLLEVCHRHSVWDLWFNEAHKARIEHSIWDKRGQWWGRLKIRERVETVEVVAEMHMNWSERQRIWVYTLDVNNIPIPNHFHIRLGNDGDSECPEVVGNRSQPPASSMRSEPRPEDLTGASLASVTPGATPGDWEYMCVAPQLDVVHEPNTSNRTGRKLNLGEVCPVKERLEKGRALWLHLGDDSGWVTGVDDHSEMQMHEIVYEDIPVAECRRMVIAQEVRPLRAQETPFEAVSGTGGIEILPGTVVHVSQRVTIRIKTEPKRYFKTEKGWIPEYSHSSKTLADYTVRLTNSSERWVKIKSEKDQIWTTVAPYRDGKKLKQLDSFDLLEVHEIFQSCSITYYRMADGGWVRASDGSGSDVFDPVIREAHWWAYVGLDDQIVEILKYPGNGKHYKTGKQVPRSKPITISEKCTVGGVVFFYMESPRPGWVALLNGSTGKPLIRAQREVAPLRPTFGPPAPPSPPPTSSMLPSGPFTPAAALRPKRAVFHVTRNMGERPQAIEEKEVPMAPAIHVRRPNGAPGEVVVHVDRQLDYSVPTVSDYSRAANFPDGSDGGHGPYDSQGRYGPTYGGSEGNGHGWYDADTRGTAYPGFQGVSQIVPPPMYGDPAMGFGGYNAGGTGEHRSGPPHDSIPWGGPAVRPMPMPPSGGALSPMPPPPPGRAFSPMPHSRALSPMPPPPGRAVSPMPYGHAGSSMPPQPQGRSRSPMPGHSSNFPANSPTYVTPLEVVSVTKTETVVVPADSDFGVGRSAPGDPQAQFGWGPANSGQGSDTAWNQPGHDTSWRDQRSDPAWNESSSWNPQKQGWDPGYGGGNCFSGPSLDTGFSNGNGLQRQHMNARCAFPLH</sequence>
<protein>
    <submittedName>
        <fullName evidence="2">Uncharacterized protein</fullName>
    </submittedName>
</protein>
<dbReference type="EMBL" id="HBFQ01005004">
    <property type="protein sequence ID" value="CAD8829161.1"/>
    <property type="molecule type" value="Transcribed_RNA"/>
</dbReference>
<feature type="compositionally biased region" description="Polar residues" evidence="1">
    <location>
        <begin position="744"/>
        <end position="754"/>
    </location>
</feature>
<proteinExistence type="predicted"/>
<feature type="region of interest" description="Disordered" evidence="1">
    <location>
        <begin position="649"/>
        <end position="754"/>
    </location>
</feature>
<feature type="region of interest" description="Disordered" evidence="1">
    <location>
        <begin position="489"/>
        <end position="511"/>
    </location>
</feature>
<gene>
    <name evidence="2" type="ORF">NSCI0253_LOCUS3507</name>
</gene>
<evidence type="ECO:0000256" key="1">
    <source>
        <dbReference type="SAM" id="MobiDB-lite"/>
    </source>
</evidence>
<name>A0A7S0ZQG8_NOCSC</name>
<feature type="region of interest" description="Disordered" evidence="1">
    <location>
        <begin position="127"/>
        <end position="157"/>
    </location>
</feature>
<reference evidence="2" key="1">
    <citation type="submission" date="2021-01" db="EMBL/GenBank/DDBJ databases">
        <authorList>
            <person name="Corre E."/>
            <person name="Pelletier E."/>
            <person name="Niang G."/>
            <person name="Scheremetjew M."/>
            <person name="Finn R."/>
            <person name="Kale V."/>
            <person name="Holt S."/>
            <person name="Cochrane G."/>
            <person name="Meng A."/>
            <person name="Brown T."/>
            <person name="Cohen L."/>
        </authorList>
    </citation>
    <scope>NUCLEOTIDE SEQUENCE</scope>
</reference>
<feature type="compositionally biased region" description="Polar residues" evidence="1">
    <location>
        <begin position="798"/>
        <end position="812"/>
    </location>
</feature>
<feature type="region of interest" description="Disordered" evidence="1">
    <location>
        <begin position="577"/>
        <end position="613"/>
    </location>
</feature>
<organism evidence="2">
    <name type="scientific">Noctiluca scintillans</name>
    <name type="common">Sea sparkle</name>
    <name type="synonym">Red tide dinoflagellate</name>
    <dbReference type="NCBI Taxonomy" id="2966"/>
    <lineage>
        <taxon>Eukaryota</taxon>
        <taxon>Sar</taxon>
        <taxon>Alveolata</taxon>
        <taxon>Dinophyceae</taxon>
        <taxon>Noctilucales</taxon>
        <taxon>Noctilucaceae</taxon>
        <taxon>Noctiluca</taxon>
    </lineage>
</organism>
<dbReference type="AlphaFoldDB" id="A0A7S0ZQG8"/>
<feature type="region of interest" description="Disordered" evidence="1">
    <location>
        <begin position="778"/>
        <end position="842"/>
    </location>
</feature>
<feature type="compositionally biased region" description="Gly residues" evidence="1">
    <location>
        <begin position="603"/>
        <end position="612"/>
    </location>
</feature>